<keyword evidence="2" id="KW-0964">Secreted</keyword>
<feature type="domain" description="Thyroglobulin type-1" evidence="11">
    <location>
        <begin position="82"/>
        <end position="151"/>
    </location>
</feature>
<evidence type="ECO:0000313" key="13">
    <source>
        <dbReference type="Proteomes" id="UP000001819"/>
    </source>
</evidence>
<dbReference type="FunCoup" id="A0A6I8VUB0">
    <property type="interactions" value="108"/>
</dbReference>
<feature type="region of interest" description="Disordered" evidence="9">
    <location>
        <begin position="137"/>
        <end position="156"/>
    </location>
</feature>
<feature type="region of interest" description="Disordered" evidence="9">
    <location>
        <begin position="162"/>
        <end position="193"/>
    </location>
</feature>
<keyword evidence="3 10" id="KW-0732">Signal</keyword>
<dbReference type="InterPro" id="IPR019577">
    <property type="entry name" value="SPARC/Testican_Ca-bd-dom"/>
</dbReference>
<dbReference type="CDD" id="cd16234">
    <property type="entry name" value="EFh_SPARC_SMOC"/>
    <property type="match status" value="2"/>
</dbReference>
<evidence type="ECO:0000256" key="8">
    <source>
        <dbReference type="PROSITE-ProRule" id="PRU00500"/>
    </source>
</evidence>
<feature type="region of interest" description="Disordered" evidence="9">
    <location>
        <begin position="305"/>
        <end position="387"/>
    </location>
</feature>
<accession>A0A6I8VUB0</accession>
<evidence type="ECO:0000256" key="1">
    <source>
        <dbReference type="ARBA" id="ARBA00004613"/>
    </source>
</evidence>
<evidence type="ECO:0000256" key="5">
    <source>
        <dbReference type="ARBA" id="ARBA00022837"/>
    </source>
</evidence>
<dbReference type="CDD" id="cd00104">
    <property type="entry name" value="KAZAL_FS"/>
    <property type="match status" value="1"/>
</dbReference>
<dbReference type="PROSITE" id="PS00484">
    <property type="entry name" value="THYROGLOBULIN_1_1"/>
    <property type="match status" value="1"/>
</dbReference>
<evidence type="ECO:0000259" key="12">
    <source>
        <dbReference type="PROSITE" id="PS51465"/>
    </source>
</evidence>
<dbReference type="InterPro" id="IPR036857">
    <property type="entry name" value="Thyroglobulin_1_sf"/>
</dbReference>
<dbReference type="InterPro" id="IPR051950">
    <property type="entry name" value="Dev_reg/Prot_inhib"/>
</dbReference>
<evidence type="ECO:0000256" key="3">
    <source>
        <dbReference type="ARBA" id="ARBA00022729"/>
    </source>
</evidence>
<comment type="caution">
    <text evidence="8">Lacks conserved residue(s) required for the propagation of feature annotation.</text>
</comment>
<dbReference type="SMART" id="SM00211">
    <property type="entry name" value="TY"/>
    <property type="match status" value="2"/>
</dbReference>
<dbReference type="Gene3D" id="1.10.238.10">
    <property type="entry name" value="EF-hand"/>
    <property type="match status" value="2"/>
</dbReference>
<dbReference type="Proteomes" id="UP000001819">
    <property type="component" value="Chromosome 3"/>
</dbReference>
<dbReference type="ExpressionAtlas" id="A0A6I8VUB0">
    <property type="expression patterns" value="baseline"/>
</dbReference>
<dbReference type="InterPro" id="IPR002350">
    <property type="entry name" value="Kazal_dom"/>
</dbReference>
<dbReference type="InterPro" id="IPR000716">
    <property type="entry name" value="Thyroglobulin_1"/>
</dbReference>
<dbReference type="Gene3D" id="4.10.800.10">
    <property type="entry name" value="Thyroglobulin type-1"/>
    <property type="match status" value="2"/>
</dbReference>
<keyword evidence="13" id="KW-1185">Reference proteome</keyword>
<sequence length="646" mass="72963">MFARCLFLTLFVAVMAAAGKSDDQSKERRLEQTLKLSACAAKLGECDESEGPVCGTDGQTYHTRCHLLRVQCSGHPVSLKYRGSCNGCLEAAQYARRQQARDPKYFVPRCRKDGNYAARQCYGEAGCWCSDSMGRPIEDTSTSSRRRKPKCRAYRRNRRRLPTRQISYEEDSARGSAEASSSGSGTAAHRQCGKADRTAFNRNLIEVFRSEYLRFGPKETHSDAVILDWKFTRLDADGNQLLDRQEIRELKKLLKRAVKPRRCGRAFGKYCDVVNKDDNLSRIEWSLCLFKDSHNRSGAVDVPNGSLATAPPHDMHYHIHTTNSNSNNHDHTNTNIIGSSSPHSYSEDLGVGSEDNDENYDDGATGYGNGNGEDEDESDASSMHHSRTSLNYPSLIRQNRMYVNAHILTVLNSKTPESTNTENEGESNCWVDQAVALEEQGHGGKSRFYVPECMPDGRYQRIQCYSSTPYCWCVNEDTGKNIPGTWVKNKPPQCDEDIVVRPMKGCTEPRKTQFLKELKLYLNTQLSLPSSPTSTNSTMWKTEDERIATLSFVYLDKNKNKSWERREWKVFRDLVTSASNLRRCGKKMPRYCDVNGDKKISLAEWLNCLQSSPRAQSATTAKPAQSNETANPKRQGLNPLEKYLKD</sequence>
<feature type="domain" description="Kazal-like" evidence="12">
    <location>
        <begin position="33"/>
        <end position="87"/>
    </location>
</feature>
<dbReference type="SMART" id="SM00280">
    <property type="entry name" value="KAZAL"/>
    <property type="match status" value="1"/>
</dbReference>
<evidence type="ECO:0000256" key="2">
    <source>
        <dbReference type="ARBA" id="ARBA00022525"/>
    </source>
</evidence>
<evidence type="ECO:0000256" key="7">
    <source>
        <dbReference type="ARBA" id="ARBA00023180"/>
    </source>
</evidence>
<protein>
    <submittedName>
        <fullName evidence="14">SPARC-related modular calcium-binding protein 2 isoform X1</fullName>
    </submittedName>
</protein>
<feature type="region of interest" description="Disordered" evidence="9">
    <location>
        <begin position="614"/>
        <end position="646"/>
    </location>
</feature>
<keyword evidence="7" id="KW-0325">Glycoprotein</keyword>
<dbReference type="Pfam" id="PF00086">
    <property type="entry name" value="Thyroglobulin_1"/>
    <property type="match status" value="2"/>
</dbReference>
<feature type="compositionally biased region" description="Low complexity" evidence="9">
    <location>
        <begin position="320"/>
        <end position="337"/>
    </location>
</feature>
<evidence type="ECO:0000256" key="9">
    <source>
        <dbReference type="SAM" id="MobiDB-lite"/>
    </source>
</evidence>
<dbReference type="SUPFAM" id="SSF47473">
    <property type="entry name" value="EF-hand"/>
    <property type="match status" value="2"/>
</dbReference>
<gene>
    <name evidence="14" type="primary">magu</name>
</gene>
<evidence type="ECO:0000256" key="6">
    <source>
        <dbReference type="ARBA" id="ARBA00023157"/>
    </source>
</evidence>
<proteinExistence type="predicted"/>
<feature type="compositionally biased region" description="Polar residues" evidence="9">
    <location>
        <begin position="614"/>
        <end position="632"/>
    </location>
</feature>
<dbReference type="GO" id="GO:0005615">
    <property type="term" value="C:extracellular space"/>
    <property type="evidence" value="ECO:0007669"/>
    <property type="project" value="TreeGrafter"/>
</dbReference>
<dbReference type="InterPro" id="IPR011992">
    <property type="entry name" value="EF-hand-dom_pair"/>
</dbReference>
<organism evidence="13 14">
    <name type="scientific">Drosophila pseudoobscura pseudoobscura</name>
    <name type="common">Fruit fly</name>
    <dbReference type="NCBI Taxonomy" id="46245"/>
    <lineage>
        <taxon>Eukaryota</taxon>
        <taxon>Metazoa</taxon>
        <taxon>Ecdysozoa</taxon>
        <taxon>Arthropoda</taxon>
        <taxon>Hexapoda</taxon>
        <taxon>Insecta</taxon>
        <taxon>Pterygota</taxon>
        <taxon>Neoptera</taxon>
        <taxon>Endopterygota</taxon>
        <taxon>Diptera</taxon>
        <taxon>Brachycera</taxon>
        <taxon>Muscomorpha</taxon>
        <taxon>Ephydroidea</taxon>
        <taxon>Drosophilidae</taxon>
        <taxon>Drosophila</taxon>
        <taxon>Sophophora</taxon>
    </lineage>
</organism>
<reference evidence="13" key="1">
    <citation type="submission" date="2024-06" db="UniProtKB">
        <authorList>
            <consortium name="RefSeq"/>
        </authorList>
    </citation>
    <scope>NUCLEOTIDE SEQUENCE [LARGE SCALE GENOMIC DNA]</scope>
    <source>
        <strain evidence="13">MV2-25</strain>
    </source>
</reference>
<evidence type="ECO:0000313" key="14">
    <source>
        <dbReference type="RefSeq" id="XP_033234655.1"/>
    </source>
</evidence>
<keyword evidence="4" id="KW-0677">Repeat</keyword>
<dbReference type="RefSeq" id="XP_033234655.1">
    <property type="nucleotide sequence ID" value="XM_033378764.1"/>
</dbReference>
<dbReference type="PANTHER" id="PTHR12352">
    <property type="entry name" value="SECRETED MODULAR CALCIUM-BINDING PROTEIN"/>
    <property type="match status" value="1"/>
</dbReference>
<feature type="disulfide bond" evidence="8">
    <location>
        <begin position="464"/>
        <end position="471"/>
    </location>
</feature>
<evidence type="ECO:0000256" key="10">
    <source>
        <dbReference type="SAM" id="SignalP"/>
    </source>
</evidence>
<feature type="chain" id="PRO_5026236028" evidence="10">
    <location>
        <begin position="20"/>
        <end position="646"/>
    </location>
</feature>
<feature type="compositionally biased region" description="Basic residues" evidence="9">
    <location>
        <begin position="144"/>
        <end position="156"/>
    </location>
</feature>
<reference evidence="14" key="2">
    <citation type="submission" date="2025-08" db="UniProtKB">
        <authorList>
            <consortium name="RefSeq"/>
        </authorList>
    </citation>
    <scope>IDENTIFICATION</scope>
    <source>
        <strain evidence="14">MV-25-SWS-2005</strain>
        <tissue evidence="14">Whole body</tissue>
    </source>
</reference>
<dbReference type="SUPFAM" id="SSF57610">
    <property type="entry name" value="Thyroglobulin type-1 domain"/>
    <property type="match status" value="2"/>
</dbReference>
<feature type="compositionally biased region" description="Low complexity" evidence="9">
    <location>
        <begin position="174"/>
        <end position="188"/>
    </location>
</feature>
<feature type="domain" description="Thyroglobulin type-1" evidence="11">
    <location>
        <begin position="426"/>
        <end position="494"/>
    </location>
</feature>
<dbReference type="InterPro" id="IPR018247">
    <property type="entry name" value="EF_Hand_1_Ca_BS"/>
</dbReference>
<dbReference type="CDD" id="cd00191">
    <property type="entry name" value="TY"/>
    <property type="match status" value="2"/>
</dbReference>
<dbReference type="PROSITE" id="PS51465">
    <property type="entry name" value="KAZAL_2"/>
    <property type="match status" value="1"/>
</dbReference>
<dbReference type="InParanoid" id="A0A6I8VUB0"/>
<keyword evidence="5" id="KW-0106">Calcium</keyword>
<dbReference type="AlphaFoldDB" id="A0A6I8VUB0"/>
<dbReference type="PANTHER" id="PTHR12352:SF30">
    <property type="entry name" value="FI05255P"/>
    <property type="match status" value="1"/>
</dbReference>
<dbReference type="Gene3D" id="3.30.60.30">
    <property type="match status" value="1"/>
</dbReference>
<dbReference type="Pfam" id="PF10591">
    <property type="entry name" value="SPARC_Ca_bdg"/>
    <property type="match status" value="2"/>
</dbReference>
<dbReference type="GO" id="GO:0005509">
    <property type="term" value="F:calcium ion binding"/>
    <property type="evidence" value="ECO:0007669"/>
    <property type="project" value="InterPro"/>
</dbReference>
<feature type="signal peptide" evidence="10">
    <location>
        <begin position="1"/>
        <end position="19"/>
    </location>
</feature>
<evidence type="ECO:0000256" key="4">
    <source>
        <dbReference type="ARBA" id="ARBA00022737"/>
    </source>
</evidence>
<name>A0A6I8VUB0_DROPS</name>
<dbReference type="PROSITE" id="PS51162">
    <property type="entry name" value="THYROGLOBULIN_1_2"/>
    <property type="match status" value="2"/>
</dbReference>
<comment type="subcellular location">
    <subcellularLocation>
        <location evidence="1">Secreted</location>
    </subcellularLocation>
</comment>
<evidence type="ECO:0000259" key="11">
    <source>
        <dbReference type="PROSITE" id="PS51162"/>
    </source>
</evidence>
<dbReference type="PROSITE" id="PS00018">
    <property type="entry name" value="EF_HAND_1"/>
    <property type="match status" value="2"/>
</dbReference>
<dbReference type="Pfam" id="PF07648">
    <property type="entry name" value="Kazal_2"/>
    <property type="match status" value="1"/>
</dbReference>
<keyword evidence="6 8" id="KW-1015">Disulfide bond</keyword>